<keyword evidence="13" id="KW-1185">Reference proteome</keyword>
<evidence type="ECO:0000256" key="2">
    <source>
        <dbReference type="ARBA" id="ARBA00012438"/>
    </source>
</evidence>
<keyword evidence="7 12" id="KW-0067">ATP-binding</keyword>
<evidence type="ECO:0000256" key="5">
    <source>
        <dbReference type="ARBA" id="ARBA00022741"/>
    </source>
</evidence>
<dbReference type="SMART" id="SM00387">
    <property type="entry name" value="HATPase_c"/>
    <property type="match status" value="1"/>
</dbReference>
<dbReference type="Proteomes" id="UP001176021">
    <property type="component" value="Unassembled WGS sequence"/>
</dbReference>
<evidence type="ECO:0000259" key="11">
    <source>
        <dbReference type="PROSITE" id="PS50109"/>
    </source>
</evidence>
<dbReference type="InterPro" id="IPR036097">
    <property type="entry name" value="HisK_dim/P_sf"/>
</dbReference>
<feature type="transmembrane region" description="Helical" evidence="10">
    <location>
        <begin position="40"/>
        <end position="58"/>
    </location>
</feature>
<dbReference type="InterPro" id="IPR003594">
    <property type="entry name" value="HATPase_dom"/>
</dbReference>
<keyword evidence="10" id="KW-1133">Transmembrane helix</keyword>
<evidence type="ECO:0000256" key="7">
    <source>
        <dbReference type="ARBA" id="ARBA00022840"/>
    </source>
</evidence>
<dbReference type="EC" id="2.7.13.3" evidence="2"/>
<keyword evidence="3" id="KW-0597">Phosphoprotein</keyword>
<keyword evidence="10" id="KW-0472">Membrane</keyword>
<evidence type="ECO:0000313" key="13">
    <source>
        <dbReference type="Proteomes" id="UP001176021"/>
    </source>
</evidence>
<comment type="caution">
    <text evidence="12">The sequence shown here is derived from an EMBL/GenBank/DDBJ whole genome shotgun (WGS) entry which is preliminary data.</text>
</comment>
<evidence type="ECO:0000256" key="3">
    <source>
        <dbReference type="ARBA" id="ARBA00022553"/>
    </source>
</evidence>
<dbReference type="PROSITE" id="PS50109">
    <property type="entry name" value="HIS_KIN"/>
    <property type="match status" value="1"/>
</dbReference>
<feature type="transmembrane region" description="Helical" evidence="10">
    <location>
        <begin position="65"/>
        <end position="82"/>
    </location>
</feature>
<evidence type="ECO:0000313" key="12">
    <source>
        <dbReference type="EMBL" id="MDO0824322.1"/>
    </source>
</evidence>
<dbReference type="PANTHER" id="PTHR43065">
    <property type="entry name" value="SENSOR HISTIDINE KINASE"/>
    <property type="match status" value="1"/>
</dbReference>
<keyword evidence="4" id="KW-0808">Transferase</keyword>
<evidence type="ECO:0000256" key="9">
    <source>
        <dbReference type="SAM" id="Coils"/>
    </source>
</evidence>
<comment type="catalytic activity">
    <reaction evidence="1">
        <text>ATP + protein L-histidine = ADP + protein N-phospho-L-histidine.</text>
        <dbReference type="EC" id="2.7.13.3"/>
    </reaction>
</comment>
<feature type="domain" description="Histidine kinase" evidence="11">
    <location>
        <begin position="167"/>
        <end position="375"/>
    </location>
</feature>
<evidence type="ECO:0000256" key="6">
    <source>
        <dbReference type="ARBA" id="ARBA00022777"/>
    </source>
</evidence>
<dbReference type="Gene3D" id="3.30.565.10">
    <property type="entry name" value="Histidine kinase-like ATPase, C-terminal domain"/>
    <property type="match status" value="1"/>
</dbReference>
<sequence length="375" mass="42219">MLNNEPPEQNRARILFDLIAIGLVVAVLTIIHYTNYHYEVDYHILLQFAYYLPVIYAAMRFGPAGGIISSFIITLLFIPLMWHMQGDLSPAAKYTQWVEVGLINVIGWLTGILTEEERKAKRKYKLALMIQKELVEKLKREGQERERLEREIRQTERVTALGHMSAGLAHEIRNPLGIMKVSIQMLAQEKCDDGVVSEYCRVLLEECERLNRLLSEFLSFARPKELVREGITLGKLLDEGVTLVQPALRQNNIKLEQARSQVDLQEVEVDPDQIKQVILNILLNAIDAQGEGGVILLSGVQEDGFVGFAVSDEGPGILPDALPYIYDPFFTTKETGTGLGLSVVHRILDQHGGKITTLNLNERGVRVEILLPKQG</sequence>
<evidence type="ECO:0000256" key="10">
    <source>
        <dbReference type="SAM" id="Phobius"/>
    </source>
</evidence>
<evidence type="ECO:0000256" key="8">
    <source>
        <dbReference type="ARBA" id="ARBA00023012"/>
    </source>
</evidence>
<dbReference type="Pfam" id="PF02518">
    <property type="entry name" value="HATPase_c"/>
    <property type="match status" value="1"/>
</dbReference>
<dbReference type="InterPro" id="IPR004358">
    <property type="entry name" value="Sig_transdc_His_kin-like_C"/>
</dbReference>
<keyword evidence="6" id="KW-0418">Kinase</keyword>
<evidence type="ECO:0000256" key="4">
    <source>
        <dbReference type="ARBA" id="ARBA00022679"/>
    </source>
</evidence>
<reference evidence="12" key="1">
    <citation type="submission" date="2022-05" db="EMBL/GenBank/DDBJ databases">
        <title>Expanded diversity of anoxic marine methylotrophy in a Black Sea sulfate reducing microorganism.</title>
        <authorList>
            <person name="Fischer P.Q."/>
            <person name="Stams A.J.M."/>
            <person name="Villanueva L."/>
            <person name="Sousa D.Z."/>
        </authorList>
    </citation>
    <scope>NUCLEOTIDE SEQUENCE</scope>
    <source>
        <strain evidence="12">P130</strain>
    </source>
</reference>
<protein>
    <recommendedName>
        <fullName evidence="2">histidine kinase</fullName>
        <ecNumber evidence="2">2.7.13.3</ecNumber>
    </recommendedName>
</protein>
<dbReference type="PRINTS" id="PR00344">
    <property type="entry name" value="BCTRLSENSOR"/>
</dbReference>
<keyword evidence="10" id="KW-0812">Transmembrane</keyword>
<dbReference type="Gene3D" id="1.10.287.130">
    <property type="match status" value="1"/>
</dbReference>
<dbReference type="CDD" id="cd00082">
    <property type="entry name" value="HisKA"/>
    <property type="match status" value="1"/>
</dbReference>
<dbReference type="GO" id="GO:0005524">
    <property type="term" value="F:ATP binding"/>
    <property type="evidence" value="ECO:0007669"/>
    <property type="project" value="UniProtKB-KW"/>
</dbReference>
<dbReference type="SMART" id="SM00388">
    <property type="entry name" value="HisKA"/>
    <property type="match status" value="1"/>
</dbReference>
<dbReference type="InterPro" id="IPR005467">
    <property type="entry name" value="His_kinase_dom"/>
</dbReference>
<feature type="transmembrane region" description="Helical" evidence="10">
    <location>
        <begin position="12"/>
        <end position="34"/>
    </location>
</feature>
<dbReference type="PANTHER" id="PTHR43065:SF10">
    <property type="entry name" value="PEROXIDE STRESS-ACTIVATED HISTIDINE KINASE MAK3"/>
    <property type="match status" value="1"/>
</dbReference>
<accession>A0ABT8QSI4</accession>
<evidence type="ECO:0000256" key="1">
    <source>
        <dbReference type="ARBA" id="ARBA00000085"/>
    </source>
</evidence>
<feature type="coiled-coil region" evidence="9">
    <location>
        <begin position="121"/>
        <end position="158"/>
    </location>
</feature>
<dbReference type="EMBL" id="JAMJEV010000013">
    <property type="protein sequence ID" value="MDO0824322.1"/>
    <property type="molecule type" value="Genomic_DNA"/>
</dbReference>
<gene>
    <name evidence="12" type="ORF">M8H41_15875</name>
</gene>
<dbReference type="Pfam" id="PF00512">
    <property type="entry name" value="HisKA"/>
    <property type="match status" value="1"/>
</dbReference>
<keyword evidence="5" id="KW-0547">Nucleotide-binding</keyword>
<dbReference type="SUPFAM" id="SSF55874">
    <property type="entry name" value="ATPase domain of HSP90 chaperone/DNA topoisomerase II/histidine kinase"/>
    <property type="match status" value="1"/>
</dbReference>
<keyword evidence="8" id="KW-0902">Two-component regulatory system</keyword>
<proteinExistence type="predicted"/>
<organism evidence="12 13">
    <name type="scientific">Desulfosporosinus nitroreducens</name>
    <dbReference type="NCBI Taxonomy" id="2018668"/>
    <lineage>
        <taxon>Bacteria</taxon>
        <taxon>Bacillati</taxon>
        <taxon>Bacillota</taxon>
        <taxon>Clostridia</taxon>
        <taxon>Eubacteriales</taxon>
        <taxon>Desulfitobacteriaceae</taxon>
        <taxon>Desulfosporosinus</taxon>
    </lineage>
</organism>
<dbReference type="RefSeq" id="WP_302049291.1">
    <property type="nucleotide sequence ID" value="NZ_JAMJEV010000013.1"/>
</dbReference>
<feature type="transmembrane region" description="Helical" evidence="10">
    <location>
        <begin position="94"/>
        <end position="113"/>
    </location>
</feature>
<dbReference type="InterPro" id="IPR003661">
    <property type="entry name" value="HisK_dim/P_dom"/>
</dbReference>
<name>A0ABT8QSI4_9FIRM</name>
<dbReference type="SUPFAM" id="SSF47384">
    <property type="entry name" value="Homodimeric domain of signal transducing histidine kinase"/>
    <property type="match status" value="1"/>
</dbReference>
<keyword evidence="9" id="KW-0175">Coiled coil</keyword>
<dbReference type="InterPro" id="IPR036890">
    <property type="entry name" value="HATPase_C_sf"/>
</dbReference>